<dbReference type="InterPro" id="IPR046791">
    <property type="entry name" value="Polycystin_dom"/>
</dbReference>
<keyword evidence="6" id="KW-0325">Glycoprotein</keyword>
<evidence type="ECO:0000256" key="7">
    <source>
        <dbReference type="PIRSR" id="PIRSR603915-2"/>
    </source>
</evidence>
<feature type="domain" description="Polycystin cation channel PKD1/PKD2" evidence="10">
    <location>
        <begin position="472"/>
        <end position="697"/>
    </location>
</feature>
<reference evidence="12" key="1">
    <citation type="submission" date="2022-01" db="EMBL/GenBank/DDBJ databases">
        <authorList>
            <person name="King R."/>
        </authorList>
    </citation>
    <scope>NUCLEOTIDE SEQUENCE</scope>
</reference>
<dbReference type="PRINTS" id="PR01433">
    <property type="entry name" value="POLYCYSTIN2"/>
</dbReference>
<evidence type="ECO:0000256" key="1">
    <source>
        <dbReference type="ARBA" id="ARBA00004141"/>
    </source>
</evidence>
<sequence>MDKEKKSSRKLTAEDYDQDREDFFSAEMIEMSPSLMEIMKEVSEKLHSYKHLTPTSHRSTHSKTPESHVRFSPTEDSSTDRPHTSRSLTPTKYRSKSILKNESAPSVKDKSSTSRKTHSSPESETSGTYEEEEQTSKESSTELTSKETVSSKIRDKSIVFEDRRPPAEGEACKEEFMEELVDSDDKLPSKTIKNKKERKRRKCAFWYTSEMFRETDREQFIFLSIQEFIIYLIFLASVSIVVFGSFTAIMYYYSIVLSDVFTRTKFKTAQGLAIAYTEVRTIQQYWAYLRNAFINTLFFKYLEDQLAGNTLTMEESKLVLLQNILVGVPRLRQLRVRPDSCKVPQDFAGAFRSCYGYYRPYNEDRTSFGLKTGSEWTYSEKLADAYEGKISTYGTGGYYLNLTRSYVFSKRIIDNLHDNLWIDHGTRAVFIDFTLYTPNVNLFCMVKLVAEFPPSGGVIPSSRFHTLKLIRYVSFWDHIILGLEVVTVVMLFLYTAEEIREIFVLKWNYIFNAWNILDLTIVILGWNLVTIGCLRYLWISNEIPYLINMINKDDHANFDSLSEIQLWFNTASAFFVALVWVKFIKYMMLIKVMYHLLKTIGKCAHELLGLTLILILLLIAFALLGHLLFGAQVEEFGTMKEAMISLLVLLVGALDYKKVHEARPFLGPLYFMLYIYLFILVFLSLFVAVLVNGFTTVRFDIMEDRSKIYLKNIFYDCLNNLLKFISFNKLSKRLKEKQRRDIAEENYNVIIDILRRSGFRGRELDLFLKKHKIQKGRDISTQKMAQIYDDIDGKGQIYIEAIEHEQIMNDIDLLRLRMAYSDKMTEELASKIECLFAKISPTPN</sequence>
<dbReference type="Gene3D" id="1.10.287.70">
    <property type="match status" value="1"/>
</dbReference>
<evidence type="ECO:0000256" key="4">
    <source>
        <dbReference type="ARBA" id="ARBA00022989"/>
    </source>
</evidence>
<dbReference type="Pfam" id="PF20519">
    <property type="entry name" value="Polycystin_dom"/>
    <property type="match status" value="1"/>
</dbReference>
<dbReference type="InterPro" id="IPR051223">
    <property type="entry name" value="Polycystin"/>
</dbReference>
<proteinExistence type="inferred from homology"/>
<dbReference type="GO" id="GO:0005262">
    <property type="term" value="F:calcium channel activity"/>
    <property type="evidence" value="ECO:0007669"/>
    <property type="project" value="TreeGrafter"/>
</dbReference>
<evidence type="ECO:0000256" key="5">
    <source>
        <dbReference type="ARBA" id="ARBA00023136"/>
    </source>
</evidence>
<feature type="transmembrane region" description="Helical" evidence="9">
    <location>
        <begin position="516"/>
        <end position="539"/>
    </location>
</feature>
<accession>A0A9P0HUB4</accession>
<protein>
    <recommendedName>
        <fullName evidence="14">Polycystic kidney disease 2-like 1 protein</fullName>
    </recommendedName>
</protein>
<feature type="region of interest" description="Disordered" evidence="8">
    <location>
        <begin position="1"/>
        <end position="22"/>
    </location>
</feature>
<evidence type="ECO:0000313" key="12">
    <source>
        <dbReference type="EMBL" id="CAH1407858.1"/>
    </source>
</evidence>
<dbReference type="PANTHER" id="PTHR10877:SF183">
    <property type="entry name" value="AT14535P-RELATED"/>
    <property type="match status" value="1"/>
</dbReference>
<feature type="region of interest" description="Disordered" evidence="8">
    <location>
        <begin position="49"/>
        <end position="149"/>
    </location>
</feature>
<feature type="transmembrane region" description="Helical" evidence="9">
    <location>
        <begin position="607"/>
        <end position="629"/>
    </location>
</feature>
<evidence type="ECO:0000256" key="8">
    <source>
        <dbReference type="SAM" id="MobiDB-lite"/>
    </source>
</evidence>
<feature type="disulfide bond" evidence="7">
    <location>
        <begin position="341"/>
        <end position="354"/>
    </location>
</feature>
<dbReference type="InterPro" id="IPR013122">
    <property type="entry name" value="PKD1_2_channel"/>
</dbReference>
<keyword evidence="5 9" id="KW-0472">Membrane</keyword>
<dbReference type="GO" id="GO:0050982">
    <property type="term" value="P:detection of mechanical stimulus"/>
    <property type="evidence" value="ECO:0007669"/>
    <property type="project" value="TreeGrafter"/>
</dbReference>
<evidence type="ECO:0008006" key="14">
    <source>
        <dbReference type="Google" id="ProtNLM"/>
    </source>
</evidence>
<feature type="domain" description="Polycystin" evidence="11">
    <location>
        <begin position="276"/>
        <end position="470"/>
    </location>
</feature>
<evidence type="ECO:0000256" key="3">
    <source>
        <dbReference type="ARBA" id="ARBA00022692"/>
    </source>
</evidence>
<keyword evidence="4 9" id="KW-1133">Transmembrane helix</keyword>
<keyword evidence="3 9" id="KW-0812">Transmembrane</keyword>
<name>A0A9P0HUB4_NEZVI</name>
<comment type="subcellular location">
    <subcellularLocation>
        <location evidence="1">Membrane</location>
        <topology evidence="1">Multi-pass membrane protein</topology>
    </subcellularLocation>
</comment>
<dbReference type="AlphaFoldDB" id="A0A9P0HUB4"/>
<evidence type="ECO:0000259" key="11">
    <source>
        <dbReference type="Pfam" id="PF20519"/>
    </source>
</evidence>
<feature type="compositionally biased region" description="Polar residues" evidence="8">
    <location>
        <begin position="85"/>
        <end position="104"/>
    </location>
</feature>
<organism evidence="12 13">
    <name type="scientific">Nezara viridula</name>
    <name type="common">Southern green stink bug</name>
    <name type="synonym">Cimex viridulus</name>
    <dbReference type="NCBI Taxonomy" id="85310"/>
    <lineage>
        <taxon>Eukaryota</taxon>
        <taxon>Metazoa</taxon>
        <taxon>Ecdysozoa</taxon>
        <taxon>Arthropoda</taxon>
        <taxon>Hexapoda</taxon>
        <taxon>Insecta</taxon>
        <taxon>Pterygota</taxon>
        <taxon>Neoptera</taxon>
        <taxon>Paraneoptera</taxon>
        <taxon>Hemiptera</taxon>
        <taxon>Heteroptera</taxon>
        <taxon>Panheteroptera</taxon>
        <taxon>Pentatomomorpha</taxon>
        <taxon>Pentatomoidea</taxon>
        <taxon>Pentatomidae</taxon>
        <taxon>Pentatominae</taxon>
        <taxon>Nezara</taxon>
    </lineage>
</organism>
<comment type="similarity">
    <text evidence="2">Belongs to the polycystin family.</text>
</comment>
<feature type="transmembrane region" description="Helical" evidence="9">
    <location>
        <begin position="228"/>
        <end position="253"/>
    </location>
</feature>
<evidence type="ECO:0000259" key="10">
    <source>
        <dbReference type="Pfam" id="PF08016"/>
    </source>
</evidence>
<evidence type="ECO:0000313" key="13">
    <source>
        <dbReference type="Proteomes" id="UP001152798"/>
    </source>
</evidence>
<gene>
    <name evidence="12" type="ORF">NEZAVI_LOCUS15490</name>
</gene>
<evidence type="ECO:0000256" key="6">
    <source>
        <dbReference type="ARBA" id="ARBA00023180"/>
    </source>
</evidence>
<dbReference type="OrthoDB" id="6595841at2759"/>
<dbReference type="GO" id="GO:0005509">
    <property type="term" value="F:calcium ion binding"/>
    <property type="evidence" value="ECO:0007669"/>
    <property type="project" value="InterPro"/>
</dbReference>
<dbReference type="InterPro" id="IPR003915">
    <property type="entry name" value="PKD_2"/>
</dbReference>
<evidence type="ECO:0000256" key="9">
    <source>
        <dbReference type="SAM" id="Phobius"/>
    </source>
</evidence>
<dbReference type="GO" id="GO:0016020">
    <property type="term" value="C:membrane"/>
    <property type="evidence" value="ECO:0007669"/>
    <property type="project" value="UniProtKB-SubCell"/>
</dbReference>
<dbReference type="EMBL" id="OV725083">
    <property type="protein sequence ID" value="CAH1407858.1"/>
    <property type="molecule type" value="Genomic_DNA"/>
</dbReference>
<dbReference type="Proteomes" id="UP001152798">
    <property type="component" value="Chromosome 7"/>
</dbReference>
<dbReference type="PANTHER" id="PTHR10877">
    <property type="entry name" value="POLYCYSTIN FAMILY MEMBER"/>
    <property type="match status" value="1"/>
</dbReference>
<keyword evidence="13" id="KW-1185">Reference proteome</keyword>
<dbReference type="Pfam" id="PF08016">
    <property type="entry name" value="PKD_channel"/>
    <property type="match status" value="1"/>
</dbReference>
<feature type="transmembrane region" description="Helical" evidence="9">
    <location>
        <begin position="669"/>
        <end position="693"/>
    </location>
</feature>
<feature type="transmembrane region" description="Helical" evidence="9">
    <location>
        <begin position="566"/>
        <end position="586"/>
    </location>
</feature>
<feature type="transmembrane region" description="Helical" evidence="9">
    <location>
        <begin position="475"/>
        <end position="495"/>
    </location>
</feature>
<evidence type="ECO:0000256" key="2">
    <source>
        <dbReference type="ARBA" id="ARBA00007200"/>
    </source>
</evidence>